<dbReference type="GO" id="GO:0005886">
    <property type="term" value="C:plasma membrane"/>
    <property type="evidence" value="ECO:0007669"/>
    <property type="project" value="UniProtKB-SubCell"/>
</dbReference>
<keyword evidence="10" id="KW-1185">Reference proteome</keyword>
<dbReference type="PANTHER" id="PTHR36115:SF6">
    <property type="entry name" value="PROLINE-RICH ANTIGEN HOMOLOG"/>
    <property type="match status" value="1"/>
</dbReference>
<evidence type="ECO:0000259" key="8">
    <source>
        <dbReference type="Pfam" id="PF06271"/>
    </source>
</evidence>
<proteinExistence type="predicted"/>
<gene>
    <name evidence="9" type="ORF">EV646_11243</name>
</gene>
<feature type="transmembrane region" description="Helical" evidence="7">
    <location>
        <begin position="123"/>
        <end position="141"/>
    </location>
</feature>
<protein>
    <submittedName>
        <fullName evidence="9">Putative RDD family membrane protein YckC</fullName>
    </submittedName>
</protein>
<keyword evidence="3 7" id="KW-0812">Transmembrane</keyword>
<feature type="domain" description="RDD" evidence="8">
    <location>
        <begin position="76"/>
        <end position="211"/>
    </location>
</feature>
<organism evidence="9 10">
    <name type="scientific">Kribbella antiqua</name>
    <dbReference type="NCBI Taxonomy" id="2512217"/>
    <lineage>
        <taxon>Bacteria</taxon>
        <taxon>Bacillati</taxon>
        <taxon>Actinomycetota</taxon>
        <taxon>Actinomycetes</taxon>
        <taxon>Propionibacteriales</taxon>
        <taxon>Kribbellaceae</taxon>
        <taxon>Kribbella</taxon>
    </lineage>
</organism>
<dbReference type="SUPFAM" id="SSF81995">
    <property type="entry name" value="beta-sandwich domain of Sec23/24"/>
    <property type="match status" value="1"/>
</dbReference>
<dbReference type="AlphaFoldDB" id="A0A4R2IGE2"/>
<comment type="subcellular location">
    <subcellularLocation>
        <location evidence="1">Cell membrane</location>
        <topology evidence="1">Multi-pass membrane protein</topology>
    </subcellularLocation>
</comment>
<feature type="region of interest" description="Disordered" evidence="6">
    <location>
        <begin position="1"/>
        <end position="60"/>
    </location>
</feature>
<evidence type="ECO:0000256" key="4">
    <source>
        <dbReference type="ARBA" id="ARBA00022989"/>
    </source>
</evidence>
<comment type="caution">
    <text evidence="9">The sequence shown here is derived from an EMBL/GenBank/DDBJ whole genome shotgun (WGS) entry which is preliminary data.</text>
</comment>
<keyword evidence="2" id="KW-1003">Cell membrane</keyword>
<dbReference type="Pfam" id="PF06271">
    <property type="entry name" value="RDD"/>
    <property type="match status" value="1"/>
</dbReference>
<keyword evidence="4 7" id="KW-1133">Transmembrane helix</keyword>
<dbReference type="InterPro" id="IPR051791">
    <property type="entry name" value="Pra-immunoreactive"/>
</dbReference>
<evidence type="ECO:0000313" key="10">
    <source>
        <dbReference type="Proteomes" id="UP000295573"/>
    </source>
</evidence>
<name>A0A4R2IGE2_9ACTN</name>
<reference evidence="9 10" key="1">
    <citation type="journal article" date="2015" name="Stand. Genomic Sci.">
        <title>Genomic Encyclopedia of Bacterial and Archaeal Type Strains, Phase III: the genomes of soil and plant-associated and newly described type strains.</title>
        <authorList>
            <person name="Whitman W.B."/>
            <person name="Woyke T."/>
            <person name="Klenk H.P."/>
            <person name="Zhou Y."/>
            <person name="Lilburn T.G."/>
            <person name="Beck B.J."/>
            <person name="De Vos P."/>
            <person name="Vandamme P."/>
            <person name="Eisen J.A."/>
            <person name="Garrity G."/>
            <person name="Hugenholtz P."/>
            <person name="Kyrpides N.C."/>
        </authorList>
    </citation>
    <scope>NUCLEOTIDE SEQUENCE [LARGE SCALE GENOMIC DNA]</scope>
    <source>
        <strain evidence="9 10">VKM Ac-2541</strain>
    </source>
</reference>
<sequence>MSTPTPPPGGYGQPQGQPPYGQPQPQYGQPQYGQQGYPGQPQPGYGPPQGQAPYGQPPYGQPQYGGYGYAPSAPLADWGPRVGAYLIDGLVSSIPLLIGYGVFIANVAERAKHTYPDDQPEAYAIIVLVIGLLISFGIGLWNRVFRQGKTGQSVGKSALHLKLVDTNTYQPVGAGKAFLRELLAGIFNNACFLNLLWPLWDDKKQTWHDKVVTTYVIKSD</sequence>
<dbReference type="EMBL" id="SLWR01000012">
    <property type="protein sequence ID" value="TCO43467.1"/>
    <property type="molecule type" value="Genomic_DNA"/>
</dbReference>
<feature type="transmembrane region" description="Helical" evidence="7">
    <location>
        <begin position="82"/>
        <end position="103"/>
    </location>
</feature>
<dbReference type="PANTHER" id="PTHR36115">
    <property type="entry name" value="PROLINE-RICH ANTIGEN HOMOLOG-RELATED"/>
    <property type="match status" value="1"/>
</dbReference>
<dbReference type="InterPro" id="IPR010432">
    <property type="entry name" value="RDD"/>
</dbReference>
<evidence type="ECO:0000313" key="9">
    <source>
        <dbReference type="EMBL" id="TCO43467.1"/>
    </source>
</evidence>
<evidence type="ECO:0000256" key="3">
    <source>
        <dbReference type="ARBA" id="ARBA00022692"/>
    </source>
</evidence>
<feature type="compositionally biased region" description="Low complexity" evidence="6">
    <location>
        <begin position="23"/>
        <end position="39"/>
    </location>
</feature>
<evidence type="ECO:0000256" key="7">
    <source>
        <dbReference type="SAM" id="Phobius"/>
    </source>
</evidence>
<dbReference type="Proteomes" id="UP000295573">
    <property type="component" value="Unassembled WGS sequence"/>
</dbReference>
<evidence type="ECO:0000256" key="5">
    <source>
        <dbReference type="ARBA" id="ARBA00023136"/>
    </source>
</evidence>
<dbReference type="OrthoDB" id="9793824at2"/>
<evidence type="ECO:0000256" key="6">
    <source>
        <dbReference type="SAM" id="MobiDB-lite"/>
    </source>
</evidence>
<accession>A0A4R2IGE2</accession>
<evidence type="ECO:0000256" key="1">
    <source>
        <dbReference type="ARBA" id="ARBA00004651"/>
    </source>
</evidence>
<keyword evidence="5 7" id="KW-0472">Membrane</keyword>
<dbReference type="RefSeq" id="WP_132154684.1">
    <property type="nucleotide sequence ID" value="NZ_SLWR01000012.1"/>
</dbReference>
<evidence type="ECO:0000256" key="2">
    <source>
        <dbReference type="ARBA" id="ARBA00022475"/>
    </source>
</evidence>